<dbReference type="InterPro" id="IPR036291">
    <property type="entry name" value="NAD(P)-bd_dom_sf"/>
</dbReference>
<dbReference type="Pfam" id="PF00106">
    <property type="entry name" value="adh_short"/>
    <property type="match status" value="1"/>
</dbReference>
<sequence length="275" mass="28482">MMGKLEGRVALVTGAARGQGRAHALCLAREGATIVGLDICKQIESVPYAMASPDDLAETASQVRDIGGTILTAQVDVRDAGALTQALDEARDQFGRLDIVVANAGIMAPGSPDSPNGEMFRDILEVNTVGVWNTVRAAVPHIKAGGRGGSIVLTSSTQGLSGRGGDGTEAITAYAASKHAVVGIMHVTVAWLARDSIRINTFHPTGVPTPMVINPEVAAWMEANPEDVAAMGSHLLPVPMIETVDAAEAILYLVSDAGRYVTGTTHRVDAGLLAG</sequence>
<evidence type="ECO:0000313" key="6">
    <source>
        <dbReference type="Proteomes" id="UP000004881"/>
    </source>
</evidence>
<keyword evidence="2" id="KW-0560">Oxidoreductase</keyword>
<evidence type="ECO:0000256" key="1">
    <source>
        <dbReference type="ARBA" id="ARBA00006484"/>
    </source>
</evidence>
<dbReference type="PRINTS" id="PR00081">
    <property type="entry name" value="GDHRDH"/>
</dbReference>
<dbReference type="CDD" id="cd05233">
    <property type="entry name" value="SDR_c"/>
    <property type="match status" value="1"/>
</dbReference>
<dbReference type="NCBIfam" id="NF009467">
    <property type="entry name" value="PRK12826.1-3"/>
    <property type="match status" value="1"/>
</dbReference>
<evidence type="ECO:0000313" key="5">
    <source>
        <dbReference type="EMBL" id="GAB46739.1"/>
    </source>
</evidence>
<accession>A0ABQ0HLI5</accession>
<protein>
    <submittedName>
        <fullName evidence="5">Oxidoreductase</fullName>
    </submittedName>
</protein>
<name>A0ABQ0HLI5_9ACTN</name>
<dbReference type="InterPro" id="IPR002347">
    <property type="entry name" value="SDR_fam"/>
</dbReference>
<dbReference type="NCBIfam" id="TIGR03971">
    <property type="entry name" value="SDR_subfam_1"/>
    <property type="match status" value="1"/>
</dbReference>
<proteinExistence type="inferred from homology"/>
<keyword evidence="6" id="KW-1185">Reference proteome</keyword>
<dbReference type="InterPro" id="IPR023985">
    <property type="entry name" value="SDR_subfam_1"/>
</dbReference>
<organism evidence="5 6">
    <name type="scientific">Gordonia terrae NBRC 100016</name>
    <dbReference type="NCBI Taxonomy" id="1089454"/>
    <lineage>
        <taxon>Bacteria</taxon>
        <taxon>Bacillati</taxon>
        <taxon>Actinomycetota</taxon>
        <taxon>Actinomycetes</taxon>
        <taxon>Mycobacteriales</taxon>
        <taxon>Gordoniaceae</taxon>
        <taxon>Gordonia</taxon>
    </lineage>
</organism>
<reference evidence="5 6" key="1">
    <citation type="submission" date="2012-02" db="EMBL/GenBank/DDBJ databases">
        <title>Whole genome shotgun sequence of Gordonia terrae NBRC 100016.</title>
        <authorList>
            <person name="Takarada H."/>
            <person name="Hosoyama A."/>
            <person name="Tsuchikane K."/>
            <person name="Katsumata H."/>
            <person name="Yamazaki S."/>
            <person name="Fujita N."/>
        </authorList>
    </citation>
    <scope>NUCLEOTIDE SEQUENCE [LARGE SCALE GENOMIC DNA]</scope>
    <source>
        <strain evidence="5 6">NBRC 100016</strain>
    </source>
</reference>
<dbReference type="EMBL" id="BAFD01000129">
    <property type="protein sequence ID" value="GAB46739.1"/>
    <property type="molecule type" value="Genomic_DNA"/>
</dbReference>
<comment type="similarity">
    <text evidence="1 4">Belongs to the short-chain dehydrogenases/reductases (SDR) family.</text>
</comment>
<keyword evidence="3" id="KW-0520">NAD</keyword>
<dbReference type="Gene3D" id="3.40.50.720">
    <property type="entry name" value="NAD(P)-binding Rossmann-like Domain"/>
    <property type="match status" value="1"/>
</dbReference>
<gene>
    <name evidence="5" type="ORF">GOTRE_181_00190</name>
</gene>
<dbReference type="PANTHER" id="PTHR43180:SF66">
    <property type="entry name" value="SHORT-CHAIN DEHYDROGENASE_REDUCTASE FAMILY PROTEIN"/>
    <property type="match status" value="1"/>
</dbReference>
<dbReference type="Proteomes" id="UP000004881">
    <property type="component" value="Unassembled WGS sequence"/>
</dbReference>
<dbReference type="PANTHER" id="PTHR43180">
    <property type="entry name" value="3-OXOACYL-(ACYL-CARRIER-PROTEIN) REDUCTASE (AFU_ORTHOLOGUE AFUA_6G11210)"/>
    <property type="match status" value="1"/>
</dbReference>
<evidence type="ECO:0000256" key="4">
    <source>
        <dbReference type="RuleBase" id="RU000363"/>
    </source>
</evidence>
<dbReference type="PRINTS" id="PR00080">
    <property type="entry name" value="SDRFAMILY"/>
</dbReference>
<evidence type="ECO:0000256" key="3">
    <source>
        <dbReference type="ARBA" id="ARBA00023027"/>
    </source>
</evidence>
<dbReference type="SUPFAM" id="SSF51735">
    <property type="entry name" value="NAD(P)-binding Rossmann-fold domains"/>
    <property type="match status" value="1"/>
</dbReference>
<evidence type="ECO:0000256" key="2">
    <source>
        <dbReference type="ARBA" id="ARBA00023002"/>
    </source>
</evidence>
<comment type="caution">
    <text evidence="5">The sequence shown here is derived from an EMBL/GenBank/DDBJ whole genome shotgun (WGS) entry which is preliminary data.</text>
</comment>